<dbReference type="KEGG" id="slom:PXH66_10770"/>
<accession>A0AAF0CSS8</accession>
<evidence type="ECO:0008006" key="3">
    <source>
        <dbReference type="Google" id="ProtNLM"/>
    </source>
</evidence>
<proteinExistence type="predicted"/>
<dbReference type="EMBL" id="CP119075">
    <property type="protein sequence ID" value="WED67331.1"/>
    <property type="molecule type" value="Genomic_DNA"/>
</dbReference>
<dbReference type="AlphaFoldDB" id="A0AAF0CSS8"/>
<organism evidence="1 2">
    <name type="scientific">Synoicihabitans lomoniglobus</name>
    <dbReference type="NCBI Taxonomy" id="2909285"/>
    <lineage>
        <taxon>Bacteria</taxon>
        <taxon>Pseudomonadati</taxon>
        <taxon>Verrucomicrobiota</taxon>
        <taxon>Opitutia</taxon>
        <taxon>Opitutales</taxon>
        <taxon>Opitutaceae</taxon>
        <taxon>Synoicihabitans</taxon>
    </lineage>
</organism>
<dbReference type="Gene3D" id="3.40.50.2000">
    <property type="entry name" value="Glycogen Phosphorylase B"/>
    <property type="match status" value="1"/>
</dbReference>
<keyword evidence="2" id="KW-1185">Reference proteome</keyword>
<gene>
    <name evidence="1" type="ORF">PXH66_10770</name>
</gene>
<evidence type="ECO:0000313" key="2">
    <source>
        <dbReference type="Proteomes" id="UP001218638"/>
    </source>
</evidence>
<reference evidence="1" key="1">
    <citation type="submission" date="2023-03" db="EMBL/GenBank/DDBJ databases">
        <title>Lomoglobus Profundus gen. nov., sp. nov., a novel member of the phylum Verrucomicrobia, isolated from deep-marine sediment of South China Sea.</title>
        <authorList>
            <person name="Ahmad T."/>
            <person name="Ishaq S.E."/>
            <person name="Wang F."/>
        </authorList>
    </citation>
    <scope>NUCLEOTIDE SEQUENCE</scope>
    <source>
        <strain evidence="1">LMO-M01</strain>
    </source>
</reference>
<sequence>MSPPNSRQLPRLVYIGEVPIRNISAGPALLFRLLESYPADKLLVLESDHNKADPATELPQVPTQKFSLLTDRLLRSRLARLASVWVYLNAARQGRKTVSRLQAFGAEAILSVTHGYGAHAAAAAANAAGVPLHLLAHDDWAGTLNLPLKLRPRADREFGQLYRNATARMPVSPAMEESYARQYKARGTIIYPSRARDCVKLVRPRLRRPNAGEFVFAYAGSAPSIGQRRTLIDFANTVAPLGVKLRVYQALSMENLRREGLRSDNLEIAAFRPVAELHEDLINRADAMYLPMSFAPEDEANVRLCFPSKLADYTVVGLPILVRSPIFGTATRWAKENPGAALLVTDDDASTLVSAVRTLVEDPERRESLARAALETGEAMFGHAQVSKLFQAQLIAARAHR</sequence>
<protein>
    <recommendedName>
        <fullName evidence="3">Glycosyltransferase subfamily 4-like N-terminal domain-containing protein</fullName>
    </recommendedName>
</protein>
<dbReference type="RefSeq" id="WP_330928093.1">
    <property type="nucleotide sequence ID" value="NZ_CP119075.1"/>
</dbReference>
<evidence type="ECO:0000313" key="1">
    <source>
        <dbReference type="EMBL" id="WED67331.1"/>
    </source>
</evidence>
<dbReference type="Proteomes" id="UP001218638">
    <property type="component" value="Chromosome"/>
</dbReference>
<dbReference type="SUPFAM" id="SSF53756">
    <property type="entry name" value="UDP-Glycosyltransferase/glycogen phosphorylase"/>
    <property type="match status" value="1"/>
</dbReference>
<name>A0AAF0CSS8_9BACT</name>